<feature type="repeat" description="WD" evidence="3">
    <location>
        <begin position="455"/>
        <end position="494"/>
    </location>
</feature>
<dbReference type="SMART" id="SM00320">
    <property type="entry name" value="WD40"/>
    <property type="match status" value="7"/>
</dbReference>
<dbReference type="GO" id="GO:0043161">
    <property type="term" value="P:proteasome-mediated ubiquitin-dependent protein catabolic process"/>
    <property type="evidence" value="ECO:0007669"/>
    <property type="project" value="TreeGrafter"/>
</dbReference>
<proteinExistence type="predicted"/>
<protein>
    <submittedName>
        <fullName evidence="6">CDC4</fullName>
    </submittedName>
</protein>
<keyword evidence="7" id="KW-1185">Reference proteome</keyword>
<dbReference type="PANTHER" id="PTHR19849">
    <property type="entry name" value="PHOSPHOLIPASE A-2-ACTIVATING PROTEIN"/>
    <property type="match status" value="1"/>
</dbReference>
<dbReference type="GO" id="GO:0010992">
    <property type="term" value="P:ubiquitin recycling"/>
    <property type="evidence" value="ECO:0007669"/>
    <property type="project" value="TreeGrafter"/>
</dbReference>
<comment type="caution">
    <text evidence="6">The sequence shown here is derived from an EMBL/GenBank/DDBJ whole genome shotgun (WGS) entry which is preliminary data.</text>
</comment>
<dbReference type="GeneID" id="73468383"/>
<dbReference type="CDD" id="cd00200">
    <property type="entry name" value="WD40"/>
    <property type="match status" value="1"/>
</dbReference>
<dbReference type="PROSITE" id="PS50082">
    <property type="entry name" value="WD_REPEATS_2"/>
    <property type="match status" value="4"/>
</dbReference>
<evidence type="ECO:0000313" key="7">
    <source>
        <dbReference type="Proteomes" id="UP000694255"/>
    </source>
</evidence>
<feature type="repeat" description="WD" evidence="3">
    <location>
        <begin position="633"/>
        <end position="674"/>
    </location>
</feature>
<name>A0A8J5QFV7_9ASCO</name>
<dbReference type="Pfam" id="PF00400">
    <property type="entry name" value="WD40"/>
    <property type="match status" value="7"/>
</dbReference>
<feature type="compositionally biased region" description="Low complexity" evidence="4">
    <location>
        <begin position="566"/>
        <end position="578"/>
    </location>
</feature>
<dbReference type="AlphaFoldDB" id="A0A8J5QFV7"/>
<dbReference type="SMART" id="SM00256">
    <property type="entry name" value="FBOX"/>
    <property type="match status" value="1"/>
</dbReference>
<dbReference type="InterPro" id="IPR031740">
    <property type="entry name" value="Cdc4_D"/>
</dbReference>
<dbReference type="GO" id="GO:0043130">
    <property type="term" value="F:ubiquitin binding"/>
    <property type="evidence" value="ECO:0007669"/>
    <property type="project" value="TreeGrafter"/>
</dbReference>
<accession>A0A8J5QFV7</accession>
<evidence type="ECO:0000256" key="1">
    <source>
        <dbReference type="ARBA" id="ARBA00022574"/>
    </source>
</evidence>
<dbReference type="FunFam" id="2.130.10.10:FF:001079">
    <property type="entry name" value="Cell division control protein 4"/>
    <property type="match status" value="1"/>
</dbReference>
<evidence type="ECO:0000313" key="6">
    <source>
        <dbReference type="EMBL" id="KAG7664889.1"/>
    </source>
</evidence>
<dbReference type="GO" id="GO:0005634">
    <property type="term" value="C:nucleus"/>
    <property type="evidence" value="ECO:0007669"/>
    <property type="project" value="TreeGrafter"/>
</dbReference>
<dbReference type="Proteomes" id="UP000694255">
    <property type="component" value="Unassembled WGS sequence"/>
</dbReference>
<sequence length="810" mass="91075">MTNNNNNNNNYGSSNFTYPLRDYVAKYDYKFSNPNGKLSDVWLHKEYQKLSINTIEGTNTINNNNNISRESRKRNVGDVGGPDDERESMISCDDIIVSDTDTNNSQVSSGHGHSYRQGLIHPPKRRLTSNVLSEMNTTTPFMLDSFAGILSPQQPQHTLMARQQSTANTADQSVLAPTLSQVQQQQQQQQQQVIHVRRPRTPTAINSPSHTPISDIEEDPIQQLPLPSPSASPVQSDIEIPKYSDPIEKQFSNIPTTQGELMDIVTNLFPYFNERNQNHLIFKLLQNINRASLSTFNELIHNSLKRDLLSNLPVEITMKILSYLDSKTLLSLSRVCKKWFEIINNPNLWINILKKDKLITDDIIIRQELANPTQLMQEWGGIPGMNPAQVLYKKRSIIVNRWMNPNYEPKRICVTGHGNKVVTCLQHDDEKIVTGVDDKCILIYSTKTGKLLKVLEGHEGGVWALKYTGNTLVTGSTDRTVRVWNMKTGKCTHVFRGHTSTIRCLDIIHPANIGKDSNGNDIIFPQFPLLVTGSRDHNIHVWRLPLCEDDNDDEDIEDGMNSRPATSTTSTSDDQPTFDSSEIDNPYLLHVLSGHTQSVRSISGYGNIIISGSYDSTVRVWDLLQDGNCKHVLTGHQDRVYSTAMDFNTKTCFSGSMDSNINMWNFETGKLIKTLEGHSSLVGLLDLVDGVLVSAAADATLRIWDPVTGEVMSRLKGHGAAITCFEHDALRVVSGSEKMLKLWDVRRGVFARDLLADVTGGIWQVRIDYRRCVAAVQRFNDDEEGETFIEILDFSEPPKKKVVEGNVSRI</sequence>
<evidence type="ECO:0000256" key="3">
    <source>
        <dbReference type="PROSITE-ProRule" id="PRU00221"/>
    </source>
</evidence>
<feature type="region of interest" description="Disordered" evidence="4">
    <location>
        <begin position="177"/>
        <end position="215"/>
    </location>
</feature>
<dbReference type="OrthoDB" id="190105at2759"/>
<feature type="compositionally biased region" description="Polar residues" evidence="4">
    <location>
        <begin position="203"/>
        <end position="212"/>
    </location>
</feature>
<reference evidence="6 7" key="1">
    <citation type="journal article" date="2021" name="DNA Res.">
        <title>Genome analysis of Candida subhashii reveals its hybrid nature and dual mitochondrial genome conformations.</title>
        <authorList>
            <person name="Mixao V."/>
            <person name="Hegedusova E."/>
            <person name="Saus E."/>
            <person name="Pryszcz L.P."/>
            <person name="Cillingova A."/>
            <person name="Nosek J."/>
            <person name="Gabaldon T."/>
        </authorList>
    </citation>
    <scope>NUCLEOTIDE SEQUENCE [LARGE SCALE GENOMIC DNA]</scope>
    <source>
        <strain evidence="6 7">CBS 10753</strain>
    </source>
</reference>
<dbReference type="PROSITE" id="PS50294">
    <property type="entry name" value="WD_REPEATS_REGION"/>
    <property type="match status" value="4"/>
</dbReference>
<feature type="region of interest" description="Disordered" evidence="4">
    <location>
        <begin position="63"/>
        <end position="89"/>
    </location>
</feature>
<feature type="repeat" description="WD" evidence="3">
    <location>
        <begin position="675"/>
        <end position="714"/>
    </location>
</feature>
<feature type="compositionally biased region" description="Low complexity" evidence="4">
    <location>
        <begin position="181"/>
        <end position="193"/>
    </location>
</feature>
<dbReference type="PROSITE" id="PS00678">
    <property type="entry name" value="WD_REPEATS_1"/>
    <property type="match status" value="3"/>
</dbReference>
<evidence type="ECO:0000256" key="4">
    <source>
        <dbReference type="SAM" id="MobiDB-lite"/>
    </source>
</evidence>
<dbReference type="PANTHER" id="PTHR19849:SF1">
    <property type="entry name" value="F-BOX_WD REPEAT-CONTAINING PROTEIN 7"/>
    <property type="match status" value="1"/>
</dbReference>
<dbReference type="RefSeq" id="XP_049265121.1">
    <property type="nucleotide sequence ID" value="XM_049405249.1"/>
</dbReference>
<evidence type="ECO:0000259" key="5">
    <source>
        <dbReference type="PROSITE" id="PS50181"/>
    </source>
</evidence>
<keyword evidence="1 3" id="KW-0853">WD repeat</keyword>
<organism evidence="6 7">
    <name type="scientific">[Candida] subhashii</name>
    <dbReference type="NCBI Taxonomy" id="561895"/>
    <lineage>
        <taxon>Eukaryota</taxon>
        <taxon>Fungi</taxon>
        <taxon>Dikarya</taxon>
        <taxon>Ascomycota</taxon>
        <taxon>Saccharomycotina</taxon>
        <taxon>Pichiomycetes</taxon>
        <taxon>Debaryomycetaceae</taxon>
        <taxon>Spathaspora</taxon>
    </lineage>
</organism>
<dbReference type="GO" id="GO:0005737">
    <property type="term" value="C:cytoplasm"/>
    <property type="evidence" value="ECO:0007669"/>
    <property type="project" value="TreeGrafter"/>
</dbReference>
<evidence type="ECO:0000256" key="2">
    <source>
        <dbReference type="ARBA" id="ARBA00022737"/>
    </source>
</evidence>
<dbReference type="PROSITE" id="PS50181">
    <property type="entry name" value="FBOX"/>
    <property type="match status" value="1"/>
</dbReference>
<feature type="domain" description="F-box" evidence="5">
    <location>
        <begin position="306"/>
        <end position="352"/>
    </location>
</feature>
<dbReference type="EMBL" id="JAGSYN010000059">
    <property type="protein sequence ID" value="KAG7664889.1"/>
    <property type="molecule type" value="Genomic_DNA"/>
</dbReference>
<dbReference type="Pfam" id="PF16856">
    <property type="entry name" value="CDC4_D"/>
    <property type="match status" value="1"/>
</dbReference>
<keyword evidence="2" id="KW-0677">Repeat</keyword>
<gene>
    <name evidence="6" type="ORF">J8A68_001582</name>
</gene>
<dbReference type="InterPro" id="IPR001810">
    <property type="entry name" value="F-box_dom"/>
</dbReference>
<dbReference type="InterPro" id="IPR001680">
    <property type="entry name" value="WD40_rpt"/>
</dbReference>
<dbReference type="Pfam" id="PF12937">
    <property type="entry name" value="F-box-like"/>
    <property type="match status" value="1"/>
</dbReference>
<feature type="repeat" description="WD" evidence="3">
    <location>
        <begin position="592"/>
        <end position="623"/>
    </location>
</feature>
<dbReference type="InterPro" id="IPR019775">
    <property type="entry name" value="WD40_repeat_CS"/>
</dbReference>
<feature type="region of interest" description="Disordered" evidence="4">
    <location>
        <begin position="553"/>
        <end position="578"/>
    </location>
</feature>